<proteinExistence type="predicted"/>
<evidence type="ECO:0000313" key="1">
    <source>
        <dbReference type="EMBL" id="CCB57375.1"/>
    </source>
</evidence>
<evidence type="ECO:0000313" key="2">
    <source>
        <dbReference type="Proteomes" id="UP000009183"/>
    </source>
</evidence>
<protein>
    <submittedName>
        <fullName evidence="1">Uncharacterized protein</fullName>
    </submittedName>
</protein>
<reference evidence="2" key="1">
    <citation type="journal article" date="2007" name="Nature">
        <title>The grapevine genome sequence suggests ancestral hexaploidization in major angiosperm phyla.</title>
        <authorList>
            <consortium name="The French-Italian Public Consortium for Grapevine Genome Characterization."/>
            <person name="Jaillon O."/>
            <person name="Aury J.-M."/>
            <person name="Noel B."/>
            <person name="Policriti A."/>
            <person name="Clepet C."/>
            <person name="Casagrande A."/>
            <person name="Choisne N."/>
            <person name="Aubourg S."/>
            <person name="Vitulo N."/>
            <person name="Jubin C."/>
            <person name="Vezzi A."/>
            <person name="Legeai F."/>
            <person name="Hugueney P."/>
            <person name="Dasilva C."/>
            <person name="Horner D."/>
            <person name="Mica E."/>
            <person name="Jublot D."/>
            <person name="Poulain J."/>
            <person name="Bruyere C."/>
            <person name="Billault A."/>
            <person name="Segurens B."/>
            <person name="Gouyvenoux M."/>
            <person name="Ugarte E."/>
            <person name="Cattonaro F."/>
            <person name="Anthouard V."/>
            <person name="Vico V."/>
            <person name="Del Fabbro C."/>
            <person name="Alaux M."/>
            <person name="Di Gaspero G."/>
            <person name="Dumas V."/>
            <person name="Felice N."/>
            <person name="Paillard S."/>
            <person name="Juman I."/>
            <person name="Moroldo M."/>
            <person name="Scalabrin S."/>
            <person name="Canaguier A."/>
            <person name="Le Clainche I."/>
            <person name="Malacrida G."/>
            <person name="Durand E."/>
            <person name="Pesole G."/>
            <person name="Laucou V."/>
            <person name="Chatelet P."/>
            <person name="Merdinoglu D."/>
            <person name="Delledonne M."/>
            <person name="Pezzotti M."/>
            <person name="Lecharny A."/>
            <person name="Scarpelli C."/>
            <person name="Artiguenave F."/>
            <person name="Pe M.E."/>
            <person name="Valle G."/>
            <person name="Morgante M."/>
            <person name="Caboche M."/>
            <person name="Adam-Blondon A.-F."/>
            <person name="Weissenbach J."/>
            <person name="Quetier F."/>
            <person name="Wincker P."/>
        </authorList>
    </citation>
    <scope>NUCLEOTIDE SEQUENCE [LARGE SCALE GENOMIC DNA]</scope>
    <source>
        <strain evidence="2">cv. Pinot noir / PN40024</strain>
    </source>
</reference>
<gene>
    <name evidence="1" type="ORF">VIT_00s0317g00120</name>
</gene>
<dbReference type="HOGENOM" id="CLU_3128184_0_0_1"/>
<dbReference type="Proteomes" id="UP000009183">
    <property type="component" value="Unassembled WGS sequence, unordered"/>
</dbReference>
<keyword evidence="2" id="KW-1185">Reference proteome</keyword>
<dbReference type="PaxDb" id="29760-VIT_00s0317g00120.t01"/>
<organism evidence="1 2">
    <name type="scientific">Vitis vinifera</name>
    <name type="common">Grape</name>
    <dbReference type="NCBI Taxonomy" id="29760"/>
    <lineage>
        <taxon>Eukaryota</taxon>
        <taxon>Viridiplantae</taxon>
        <taxon>Streptophyta</taxon>
        <taxon>Embryophyta</taxon>
        <taxon>Tracheophyta</taxon>
        <taxon>Spermatophyta</taxon>
        <taxon>Magnoliopsida</taxon>
        <taxon>eudicotyledons</taxon>
        <taxon>Gunneridae</taxon>
        <taxon>Pentapetalae</taxon>
        <taxon>rosids</taxon>
        <taxon>Vitales</taxon>
        <taxon>Vitaceae</taxon>
        <taxon>Viteae</taxon>
        <taxon>Vitis</taxon>
    </lineage>
</organism>
<accession>F6HRR7</accession>
<name>F6HRR7_VITVI</name>
<dbReference type="AlphaFoldDB" id="F6HRR7"/>
<dbReference type="EMBL" id="FN596030">
    <property type="protein sequence ID" value="CCB57375.1"/>
    <property type="molecule type" value="Genomic_DNA"/>
</dbReference>
<sequence>MTSQQILPRKVQEIANLNLYQAGRTPQEAKIREEVRLTPMELDGPGSNWE</sequence>
<dbReference type="InParanoid" id="F6HRR7"/>